<keyword evidence="2 4" id="KW-0442">Lipid degradation</keyword>
<evidence type="ECO:0000256" key="1">
    <source>
        <dbReference type="ARBA" id="ARBA00022801"/>
    </source>
</evidence>
<dbReference type="GO" id="GO:0016787">
    <property type="term" value="F:hydrolase activity"/>
    <property type="evidence" value="ECO:0007669"/>
    <property type="project" value="UniProtKB-UniRule"/>
</dbReference>
<feature type="active site" description="Proton acceptor" evidence="4">
    <location>
        <position position="156"/>
    </location>
</feature>
<dbReference type="PANTHER" id="PTHR14226">
    <property type="entry name" value="NEUROPATHY TARGET ESTERASE/SWISS CHEESE D.MELANOGASTER"/>
    <property type="match status" value="1"/>
</dbReference>
<evidence type="ECO:0000256" key="4">
    <source>
        <dbReference type="PROSITE-ProRule" id="PRU01161"/>
    </source>
</evidence>
<evidence type="ECO:0000313" key="7">
    <source>
        <dbReference type="Proteomes" id="UP000322080"/>
    </source>
</evidence>
<sequence length="298" mass="32066">MRKRPTIGLALGSGGARGWCHIGVIRGLEEIGVRPDVVAGTSMGALVGAAYAGGRLDALEDWVKNLTPPGFLKLMDVSLRSGGLVEARQIEVMLKDIGLPDQIEELKRPFTAVATDMQTGREIWLDRGPTYPAVRGSVGIPGVMSPLKYEGRWLLDGGLTNPVPVSPLRAMGAEVLIAVNPNAKARGRIWRPKEPKPRSDNWITSVMPDGLRETLGIGSESDPPEAKPGYFDVLSAAIDVMTETIARARMAGEPPDVLLNAGFTDLTVLELYRGAEAIAEGKRIVKAQADRIREICEV</sequence>
<dbReference type="SUPFAM" id="SSF52151">
    <property type="entry name" value="FabD/lysophospholipase-like"/>
    <property type="match status" value="1"/>
</dbReference>
<feature type="short sequence motif" description="GXSXG" evidence="4">
    <location>
        <begin position="40"/>
        <end position="44"/>
    </location>
</feature>
<protein>
    <submittedName>
        <fullName evidence="6">Patatin</fullName>
    </submittedName>
</protein>
<dbReference type="InterPro" id="IPR050301">
    <property type="entry name" value="NTE"/>
</dbReference>
<evidence type="ECO:0000313" key="6">
    <source>
        <dbReference type="EMBL" id="TYB81617.1"/>
    </source>
</evidence>
<keyword evidence="1 4" id="KW-0378">Hydrolase</keyword>
<comment type="caution">
    <text evidence="4">Lacks conserved residue(s) required for the propagation of feature annotation.</text>
</comment>
<dbReference type="Pfam" id="PF01734">
    <property type="entry name" value="Patatin"/>
    <property type="match status" value="1"/>
</dbReference>
<dbReference type="PANTHER" id="PTHR14226:SF76">
    <property type="entry name" value="NTE FAMILY PROTEIN RSSA"/>
    <property type="match status" value="1"/>
</dbReference>
<proteinExistence type="predicted"/>
<dbReference type="EMBL" id="VSIY01000005">
    <property type="protein sequence ID" value="TYB81617.1"/>
    <property type="molecule type" value="Genomic_DNA"/>
</dbReference>
<organism evidence="6 7">
    <name type="scientific">Maritimibacter fusiformis</name>
    <dbReference type="NCBI Taxonomy" id="2603819"/>
    <lineage>
        <taxon>Bacteria</taxon>
        <taxon>Pseudomonadati</taxon>
        <taxon>Pseudomonadota</taxon>
        <taxon>Alphaproteobacteria</taxon>
        <taxon>Rhodobacterales</taxon>
        <taxon>Roseobacteraceae</taxon>
        <taxon>Maritimibacter</taxon>
    </lineage>
</organism>
<reference evidence="6 7" key="1">
    <citation type="submission" date="2019-08" db="EMBL/GenBank/DDBJ databases">
        <title>Identification of a novel species of the genus Boseongicola.</title>
        <authorList>
            <person name="Zhang X.-Q."/>
        </authorList>
    </citation>
    <scope>NUCLEOTIDE SEQUENCE [LARGE SCALE GENOMIC DNA]</scope>
    <source>
        <strain evidence="6 7">HY14</strain>
    </source>
</reference>
<dbReference type="AlphaFoldDB" id="A0A5D0RJ16"/>
<dbReference type="RefSeq" id="WP_148377425.1">
    <property type="nucleotide sequence ID" value="NZ_VSIY01000005.1"/>
</dbReference>
<evidence type="ECO:0000256" key="3">
    <source>
        <dbReference type="ARBA" id="ARBA00023098"/>
    </source>
</evidence>
<comment type="caution">
    <text evidence="6">The sequence shown here is derived from an EMBL/GenBank/DDBJ whole genome shotgun (WGS) entry which is preliminary data.</text>
</comment>
<keyword evidence="3 4" id="KW-0443">Lipid metabolism</keyword>
<dbReference type="PROSITE" id="PS51635">
    <property type="entry name" value="PNPLA"/>
    <property type="match status" value="1"/>
</dbReference>
<dbReference type="InterPro" id="IPR002641">
    <property type="entry name" value="PNPLA_dom"/>
</dbReference>
<accession>A0A5D0RJ16</accession>
<gene>
    <name evidence="6" type="ORF">FVF75_07835</name>
</gene>
<keyword evidence="7" id="KW-1185">Reference proteome</keyword>
<name>A0A5D0RJ16_9RHOB</name>
<dbReference type="InterPro" id="IPR016035">
    <property type="entry name" value="Acyl_Trfase/lysoPLipase"/>
</dbReference>
<feature type="active site" description="Nucleophile" evidence="4">
    <location>
        <position position="42"/>
    </location>
</feature>
<dbReference type="Proteomes" id="UP000322080">
    <property type="component" value="Unassembled WGS sequence"/>
</dbReference>
<feature type="short sequence motif" description="DGA/G" evidence="4">
    <location>
        <begin position="156"/>
        <end position="158"/>
    </location>
</feature>
<dbReference type="Gene3D" id="3.40.1090.10">
    <property type="entry name" value="Cytosolic phospholipase A2 catalytic domain"/>
    <property type="match status" value="2"/>
</dbReference>
<evidence type="ECO:0000256" key="2">
    <source>
        <dbReference type="ARBA" id="ARBA00022963"/>
    </source>
</evidence>
<evidence type="ECO:0000259" key="5">
    <source>
        <dbReference type="PROSITE" id="PS51635"/>
    </source>
</evidence>
<dbReference type="GO" id="GO:0016042">
    <property type="term" value="P:lipid catabolic process"/>
    <property type="evidence" value="ECO:0007669"/>
    <property type="project" value="UniProtKB-UniRule"/>
</dbReference>
<feature type="domain" description="PNPLA" evidence="5">
    <location>
        <begin position="9"/>
        <end position="169"/>
    </location>
</feature>